<dbReference type="Proteomes" id="UP000198596">
    <property type="component" value="Unassembled WGS sequence"/>
</dbReference>
<feature type="transmembrane region" description="Helical" evidence="7">
    <location>
        <begin position="103"/>
        <end position="123"/>
    </location>
</feature>
<feature type="transmembrane region" description="Helical" evidence="7">
    <location>
        <begin position="12"/>
        <end position="33"/>
    </location>
</feature>
<dbReference type="OrthoDB" id="9808602at2"/>
<dbReference type="Pfam" id="PF02397">
    <property type="entry name" value="Bac_transf"/>
    <property type="match status" value="1"/>
</dbReference>
<sequence length="450" mass="52760">MKTKTGRYSGYIRPFSFVIDLIVINVLSVYLTGFPVYELFYPLFISISWFIIASSLGFYEVYRYTKVISILNCALKQGILFTLICLAFAFFDSENSSFQRIVLFTSVSLFLILIIKLCIYYFLKRYRVLFGGNFRTVILLGNSKSVKPLQQFFTENPDYGYKLEKVFDLEKDKVRKLRESFAFVLEHKIDEMYCSMSDLTQNQINEIVYFADNNLKTLKFIPDEKQILSRNFTFEYYNYIPVISLRNILLDDTLNKVIKRVFDILFSVVVILGLLSWLTIILAIFIKWESKGPLFFIQKRNGLNYKEFNCYKFRSMELNDEADVNQVSKNDIRVTTVGQFIRKTSIDELPQFLNVLFGDMSVVGPRPHMVSHTEMYALKVDKFMVRHFIKPGITGLAQTKGFRGEVETDKDIINRVKFDIFYLENWSILLDIKIIFNTIYNTIKGDEKAY</sequence>
<keyword evidence="6 7" id="KW-0472">Membrane</keyword>
<dbReference type="STRING" id="935223.SAMN04488131_102300"/>
<feature type="transmembrane region" description="Helical" evidence="7">
    <location>
        <begin position="264"/>
        <end position="286"/>
    </location>
</feature>
<keyword evidence="5 7" id="KW-1133">Transmembrane helix</keyword>
<dbReference type="AlphaFoldDB" id="A0A1I2BCI7"/>
<evidence type="ECO:0000313" key="10">
    <source>
        <dbReference type="Proteomes" id="UP000198596"/>
    </source>
</evidence>
<gene>
    <name evidence="9" type="ORF">SAMN04488131_102300</name>
</gene>
<comment type="similarity">
    <text evidence="2">Belongs to the bacterial sugar transferase family.</text>
</comment>
<evidence type="ECO:0000256" key="7">
    <source>
        <dbReference type="SAM" id="Phobius"/>
    </source>
</evidence>
<proteinExistence type="inferred from homology"/>
<evidence type="ECO:0000256" key="6">
    <source>
        <dbReference type="ARBA" id="ARBA00023136"/>
    </source>
</evidence>
<organism evidence="9 10">
    <name type="scientific">Flavobacterium xueshanense</name>
    <dbReference type="NCBI Taxonomy" id="935223"/>
    <lineage>
        <taxon>Bacteria</taxon>
        <taxon>Pseudomonadati</taxon>
        <taxon>Bacteroidota</taxon>
        <taxon>Flavobacteriia</taxon>
        <taxon>Flavobacteriales</taxon>
        <taxon>Flavobacteriaceae</taxon>
        <taxon>Flavobacterium</taxon>
    </lineage>
</organism>
<dbReference type="InterPro" id="IPR003362">
    <property type="entry name" value="Bact_transf"/>
</dbReference>
<keyword evidence="3 9" id="KW-0808">Transferase</keyword>
<dbReference type="PANTHER" id="PTHR30576">
    <property type="entry name" value="COLANIC BIOSYNTHESIS UDP-GLUCOSE LIPID CARRIER TRANSFERASE"/>
    <property type="match status" value="1"/>
</dbReference>
<dbReference type="PANTHER" id="PTHR30576:SF0">
    <property type="entry name" value="UNDECAPRENYL-PHOSPHATE N-ACETYLGALACTOSAMINYL 1-PHOSPHATE TRANSFERASE-RELATED"/>
    <property type="match status" value="1"/>
</dbReference>
<evidence type="ECO:0000256" key="5">
    <source>
        <dbReference type="ARBA" id="ARBA00022989"/>
    </source>
</evidence>
<dbReference type="GO" id="GO:0016020">
    <property type="term" value="C:membrane"/>
    <property type="evidence" value="ECO:0007669"/>
    <property type="project" value="UniProtKB-SubCell"/>
</dbReference>
<dbReference type="GO" id="GO:0016780">
    <property type="term" value="F:phosphotransferase activity, for other substituted phosphate groups"/>
    <property type="evidence" value="ECO:0007669"/>
    <property type="project" value="TreeGrafter"/>
</dbReference>
<dbReference type="RefSeq" id="WP_091203347.1">
    <property type="nucleotide sequence ID" value="NZ_FONQ01000002.1"/>
</dbReference>
<feature type="domain" description="Bacterial sugar transferase" evidence="8">
    <location>
        <begin position="259"/>
        <end position="443"/>
    </location>
</feature>
<evidence type="ECO:0000256" key="3">
    <source>
        <dbReference type="ARBA" id="ARBA00022679"/>
    </source>
</evidence>
<dbReference type="EMBL" id="FONQ01000002">
    <property type="protein sequence ID" value="SFE53816.1"/>
    <property type="molecule type" value="Genomic_DNA"/>
</dbReference>
<keyword evidence="10" id="KW-1185">Reference proteome</keyword>
<feature type="transmembrane region" description="Helical" evidence="7">
    <location>
        <begin position="39"/>
        <end position="62"/>
    </location>
</feature>
<evidence type="ECO:0000256" key="4">
    <source>
        <dbReference type="ARBA" id="ARBA00022692"/>
    </source>
</evidence>
<evidence type="ECO:0000256" key="1">
    <source>
        <dbReference type="ARBA" id="ARBA00004141"/>
    </source>
</evidence>
<keyword evidence="4 7" id="KW-0812">Transmembrane</keyword>
<feature type="transmembrane region" description="Helical" evidence="7">
    <location>
        <begin position="74"/>
        <end position="91"/>
    </location>
</feature>
<comment type="subcellular location">
    <subcellularLocation>
        <location evidence="1">Membrane</location>
        <topology evidence="1">Multi-pass membrane protein</topology>
    </subcellularLocation>
</comment>
<evidence type="ECO:0000313" key="9">
    <source>
        <dbReference type="EMBL" id="SFE53816.1"/>
    </source>
</evidence>
<name>A0A1I2BCI7_9FLAO</name>
<evidence type="ECO:0000256" key="2">
    <source>
        <dbReference type="ARBA" id="ARBA00006464"/>
    </source>
</evidence>
<reference evidence="10" key="1">
    <citation type="submission" date="2016-10" db="EMBL/GenBank/DDBJ databases">
        <authorList>
            <person name="Varghese N."/>
            <person name="Submissions S."/>
        </authorList>
    </citation>
    <scope>NUCLEOTIDE SEQUENCE [LARGE SCALE GENOMIC DNA]</scope>
    <source>
        <strain evidence="10">CGMCC 1.9227</strain>
    </source>
</reference>
<accession>A0A1I2BCI7</accession>
<dbReference type="Pfam" id="PF13727">
    <property type="entry name" value="CoA_binding_3"/>
    <property type="match status" value="1"/>
</dbReference>
<dbReference type="InterPro" id="IPR017475">
    <property type="entry name" value="EPS_sugar_tfrase"/>
</dbReference>
<evidence type="ECO:0000259" key="8">
    <source>
        <dbReference type="Pfam" id="PF02397"/>
    </source>
</evidence>
<protein>
    <submittedName>
        <fullName evidence="9">Putative colanic acid biosysnthesis UDP-glucose lipid carrier transferase</fullName>
    </submittedName>
</protein>
<dbReference type="NCBIfam" id="TIGR03025">
    <property type="entry name" value="EPS_sugtrans"/>
    <property type="match status" value="1"/>
</dbReference>